<evidence type="ECO:0000313" key="5">
    <source>
        <dbReference type="EMBL" id="OZG65177.1"/>
    </source>
</evidence>
<sequence length="295" mass="33627">MGTLTYHPNVSIAIDGWTIEIMRIVYGPILTPIPFHAHGRGCYELHYNESGHGTVFIDNEQYDIAAGSFYITGPGVRHAQLSDSTDPIYEYCLNLALREPPSTSQRDDYLPRALSSMSRFIGDDRESLAQLFARLFDEYRQRRAGYRPYARALLEEILIASLRNNTRLPRPQQPYDAEDSANKAVPDTDTQRSMFIDQYFLRDYATQSLSGLADELSLSQRQTQRLLYRYYGKSFSQKTLESRMSVAQLMLTKTEESIANVARYAGYVSTAHFGAAFRAYCGMSASEYRIAHRVK</sequence>
<keyword evidence="1" id="KW-0805">Transcription regulation</keyword>
<dbReference type="OrthoDB" id="9799345at2"/>
<dbReference type="GO" id="GO:0043565">
    <property type="term" value="F:sequence-specific DNA binding"/>
    <property type="evidence" value="ECO:0007669"/>
    <property type="project" value="InterPro"/>
</dbReference>
<dbReference type="SUPFAM" id="SSF46689">
    <property type="entry name" value="Homeodomain-like"/>
    <property type="match status" value="1"/>
</dbReference>
<dbReference type="EMBL" id="MWWY01000014">
    <property type="protein sequence ID" value="OZG65177.1"/>
    <property type="molecule type" value="Genomic_DNA"/>
</dbReference>
<dbReference type="AlphaFoldDB" id="A0A261G182"/>
<dbReference type="InterPro" id="IPR014710">
    <property type="entry name" value="RmlC-like_jellyroll"/>
</dbReference>
<dbReference type="Gene3D" id="2.60.120.10">
    <property type="entry name" value="Jelly Rolls"/>
    <property type="match status" value="1"/>
</dbReference>
<dbReference type="PANTHER" id="PTHR43280">
    <property type="entry name" value="ARAC-FAMILY TRANSCRIPTIONAL REGULATOR"/>
    <property type="match status" value="1"/>
</dbReference>
<keyword evidence="6" id="KW-1185">Reference proteome</keyword>
<comment type="caution">
    <text evidence="5">The sequence shown here is derived from an EMBL/GenBank/DDBJ whole genome shotgun (WGS) entry which is preliminary data.</text>
</comment>
<dbReference type="SUPFAM" id="SSF51215">
    <property type="entry name" value="Regulatory protein AraC"/>
    <property type="match status" value="1"/>
</dbReference>
<evidence type="ECO:0000256" key="3">
    <source>
        <dbReference type="ARBA" id="ARBA00023163"/>
    </source>
</evidence>
<gene>
    <name evidence="5" type="ORF">BHAP_0681</name>
</gene>
<dbReference type="SMR" id="A0A261G182"/>
<dbReference type="GO" id="GO:0003700">
    <property type="term" value="F:DNA-binding transcription factor activity"/>
    <property type="evidence" value="ECO:0007669"/>
    <property type="project" value="InterPro"/>
</dbReference>
<dbReference type="Pfam" id="PF02311">
    <property type="entry name" value="AraC_binding"/>
    <property type="match status" value="1"/>
</dbReference>
<dbReference type="PROSITE" id="PS01124">
    <property type="entry name" value="HTH_ARAC_FAMILY_2"/>
    <property type="match status" value="1"/>
</dbReference>
<dbReference type="Pfam" id="PF12833">
    <property type="entry name" value="HTH_18"/>
    <property type="match status" value="1"/>
</dbReference>
<dbReference type="Proteomes" id="UP000216074">
    <property type="component" value="Unassembled WGS sequence"/>
</dbReference>
<evidence type="ECO:0000259" key="4">
    <source>
        <dbReference type="PROSITE" id="PS01124"/>
    </source>
</evidence>
<dbReference type="InterPro" id="IPR037923">
    <property type="entry name" value="HTH-like"/>
</dbReference>
<dbReference type="InterPro" id="IPR009057">
    <property type="entry name" value="Homeodomain-like_sf"/>
</dbReference>
<protein>
    <submittedName>
        <fullName evidence="5">Alfa-amylase</fullName>
    </submittedName>
</protein>
<evidence type="ECO:0000313" key="6">
    <source>
        <dbReference type="Proteomes" id="UP000216074"/>
    </source>
</evidence>
<evidence type="ECO:0000256" key="1">
    <source>
        <dbReference type="ARBA" id="ARBA00023015"/>
    </source>
</evidence>
<keyword evidence="3" id="KW-0804">Transcription</keyword>
<dbReference type="PANTHER" id="PTHR43280:SF2">
    <property type="entry name" value="HTH-TYPE TRANSCRIPTIONAL REGULATOR EXSA"/>
    <property type="match status" value="1"/>
</dbReference>
<dbReference type="InterPro" id="IPR018060">
    <property type="entry name" value="HTH_AraC"/>
</dbReference>
<dbReference type="SMART" id="SM00342">
    <property type="entry name" value="HTH_ARAC"/>
    <property type="match status" value="1"/>
</dbReference>
<evidence type="ECO:0000256" key="2">
    <source>
        <dbReference type="ARBA" id="ARBA00023125"/>
    </source>
</evidence>
<accession>A0A261G182</accession>
<dbReference type="PROSITE" id="PS00041">
    <property type="entry name" value="HTH_ARAC_FAMILY_1"/>
    <property type="match status" value="1"/>
</dbReference>
<reference evidence="5 6" key="1">
    <citation type="journal article" date="2017" name="BMC Genomics">
        <title>Comparative genomic and phylogenomic analyses of the Bifidobacteriaceae family.</title>
        <authorList>
            <person name="Lugli G.A."/>
            <person name="Milani C."/>
            <person name="Turroni F."/>
            <person name="Duranti S."/>
            <person name="Mancabelli L."/>
            <person name="Mangifesta M."/>
            <person name="Ferrario C."/>
            <person name="Modesto M."/>
            <person name="Mattarelli P."/>
            <person name="Jiri K."/>
            <person name="van Sinderen D."/>
            <person name="Ventura M."/>
        </authorList>
    </citation>
    <scope>NUCLEOTIDE SEQUENCE [LARGE SCALE GENOMIC DNA]</scope>
    <source>
        <strain evidence="5 6">DSM 100202</strain>
    </source>
</reference>
<proteinExistence type="predicted"/>
<feature type="domain" description="HTH araC/xylS-type" evidence="4">
    <location>
        <begin position="190"/>
        <end position="291"/>
    </location>
</feature>
<dbReference type="Gene3D" id="1.10.10.60">
    <property type="entry name" value="Homeodomain-like"/>
    <property type="match status" value="1"/>
</dbReference>
<keyword evidence="2" id="KW-0238">DNA-binding</keyword>
<dbReference type="RefSeq" id="WP_094729348.1">
    <property type="nucleotide sequence ID" value="NZ_MWWY01000014.1"/>
</dbReference>
<dbReference type="InterPro" id="IPR018062">
    <property type="entry name" value="HTH_AraC-typ_CS"/>
</dbReference>
<dbReference type="InterPro" id="IPR003313">
    <property type="entry name" value="AraC-bd"/>
</dbReference>
<organism evidence="5 6">
    <name type="scientific">Bifidobacterium hapali</name>
    <dbReference type="NCBI Taxonomy" id="1630172"/>
    <lineage>
        <taxon>Bacteria</taxon>
        <taxon>Bacillati</taxon>
        <taxon>Actinomycetota</taxon>
        <taxon>Actinomycetes</taxon>
        <taxon>Bifidobacteriales</taxon>
        <taxon>Bifidobacteriaceae</taxon>
        <taxon>Bifidobacterium</taxon>
    </lineage>
</organism>
<name>A0A261G182_9BIFI</name>